<sequence length="339" mass="39530">MNQHLFNFFYKYFKNSKKWCGLNLLAVDGSTLKLFKYKNIEDHFGTMKPTNGSKVPMARISQMFDVLNKVTVDAIITPYQIGERELLCQHMLNLMPNDLLLLDRGYPAYWLFNLILSRGGNFCARISKQWKIVQNFINSGASETMITLNASYQSKKECLDIGLDVHPLRLRLIRVELDSGEIEVLITSLTDEKRYPKKIFKDLYHLRWPVEVDYLFMKERIQVGNFSGESALSVYQDFHSKIFTKNLIWVLASPTEEAVKQASEGNKHEQQLNMTQAISKSKDTLILLFERPIEMIASLIQQIHSVFMNATEPIRPGRKFKRKHKVNKREYHMNLKPCR</sequence>
<evidence type="ECO:0000259" key="1">
    <source>
        <dbReference type="Pfam" id="PF01609"/>
    </source>
</evidence>
<dbReference type="InterPro" id="IPR047952">
    <property type="entry name" value="Transpos_IS4"/>
</dbReference>
<keyword evidence="3" id="KW-1185">Reference proteome</keyword>
<dbReference type="EMBL" id="FO203503">
    <property type="protein sequence ID" value="CCK80838.1"/>
    <property type="molecule type" value="Genomic_DNA"/>
</dbReference>
<dbReference type="Proteomes" id="UP000007347">
    <property type="component" value="Chromosome"/>
</dbReference>
<feature type="domain" description="Transposase IS4-like" evidence="1">
    <location>
        <begin position="22"/>
        <end position="239"/>
    </location>
</feature>
<dbReference type="STRING" id="651182.TOL2_C26790"/>
<dbReference type="GO" id="GO:0004803">
    <property type="term" value="F:transposase activity"/>
    <property type="evidence" value="ECO:0007669"/>
    <property type="project" value="InterPro"/>
</dbReference>
<gene>
    <name evidence="2" type="ordered locus">TOL2_C26790</name>
</gene>
<dbReference type="GO" id="GO:0006313">
    <property type="term" value="P:DNA transposition"/>
    <property type="evidence" value="ECO:0007669"/>
    <property type="project" value="InterPro"/>
</dbReference>
<dbReference type="Pfam" id="PF01609">
    <property type="entry name" value="DDE_Tnp_1"/>
    <property type="match status" value="1"/>
</dbReference>
<dbReference type="KEGG" id="dto:TOL2_C26790"/>
<dbReference type="PANTHER" id="PTHR37529:SF1">
    <property type="entry name" value="TRANSPOSASE INSG FOR INSERTION SEQUENCE ELEMENT IS4-RELATED"/>
    <property type="match status" value="1"/>
</dbReference>
<dbReference type="PATRIC" id="fig|651182.5.peg.3161"/>
<dbReference type="InterPro" id="IPR012337">
    <property type="entry name" value="RNaseH-like_sf"/>
</dbReference>
<accession>K0NLE6</accession>
<dbReference type="GO" id="GO:0003677">
    <property type="term" value="F:DNA binding"/>
    <property type="evidence" value="ECO:0007669"/>
    <property type="project" value="InterPro"/>
</dbReference>
<evidence type="ECO:0000313" key="3">
    <source>
        <dbReference type="Proteomes" id="UP000007347"/>
    </source>
</evidence>
<dbReference type="RefSeq" id="WP_014958128.1">
    <property type="nucleotide sequence ID" value="NC_018645.1"/>
</dbReference>
<dbReference type="AlphaFoldDB" id="K0NLE6"/>
<evidence type="ECO:0000313" key="2">
    <source>
        <dbReference type="EMBL" id="CCK80838.1"/>
    </source>
</evidence>
<reference evidence="2 3" key="1">
    <citation type="journal article" date="2013" name="Environ. Microbiol.">
        <title>Complete genome, catabolic sub-proteomes and key-metabolites of Desulfobacula toluolica Tol2, a marine, aromatic compound-degrading, sulfate-reducing bacterium.</title>
        <authorList>
            <person name="Wohlbrand L."/>
            <person name="Jacob J.H."/>
            <person name="Kube M."/>
            <person name="Mussmann M."/>
            <person name="Jarling R."/>
            <person name="Beck A."/>
            <person name="Amann R."/>
            <person name="Wilkes H."/>
            <person name="Reinhardt R."/>
            <person name="Rabus R."/>
        </authorList>
    </citation>
    <scope>NUCLEOTIDE SEQUENCE [LARGE SCALE GENOMIC DNA]</scope>
    <source>
        <strain evidence="3">DSM 7467 / Tol2</strain>
    </source>
</reference>
<dbReference type="PANTHER" id="PTHR37529">
    <property type="entry name" value="TRANSPOSASE INSG FOR INSERTION SEQUENCE ELEMENT IS4-RELATED"/>
    <property type="match status" value="1"/>
</dbReference>
<dbReference type="SUPFAM" id="SSF53098">
    <property type="entry name" value="Ribonuclease H-like"/>
    <property type="match status" value="1"/>
</dbReference>
<organism evidence="2 3">
    <name type="scientific">Desulfobacula toluolica (strain DSM 7467 / Tol2)</name>
    <dbReference type="NCBI Taxonomy" id="651182"/>
    <lineage>
        <taxon>Bacteria</taxon>
        <taxon>Pseudomonadati</taxon>
        <taxon>Thermodesulfobacteriota</taxon>
        <taxon>Desulfobacteria</taxon>
        <taxon>Desulfobacterales</taxon>
        <taxon>Desulfobacteraceae</taxon>
        <taxon>Desulfobacula</taxon>
    </lineage>
</organism>
<dbReference type="NCBIfam" id="NF033592">
    <property type="entry name" value="transpos_IS4_1"/>
    <property type="match status" value="1"/>
</dbReference>
<proteinExistence type="predicted"/>
<dbReference type="InterPro" id="IPR002559">
    <property type="entry name" value="Transposase_11"/>
</dbReference>
<dbReference type="HOGENOM" id="CLU_049304_0_0_7"/>
<name>K0NLE6_DESTT</name>
<dbReference type="OrthoDB" id="9794050at2"/>
<protein>
    <submittedName>
        <fullName evidence="2">Predicted transposase, IS4 family</fullName>
    </submittedName>
</protein>